<evidence type="ECO:0000256" key="2">
    <source>
        <dbReference type="PROSITE-ProRule" id="PRU00124"/>
    </source>
</evidence>
<dbReference type="PRINTS" id="PR00261">
    <property type="entry name" value="LDLRECEPTOR"/>
</dbReference>
<keyword evidence="3" id="KW-0472">Membrane</keyword>
<evidence type="ECO:0000256" key="1">
    <source>
        <dbReference type="ARBA" id="ARBA00023157"/>
    </source>
</evidence>
<keyword evidence="3" id="KW-0812">Transmembrane</keyword>
<dbReference type="SMART" id="SM00192">
    <property type="entry name" value="LDLa"/>
    <property type="match status" value="7"/>
</dbReference>
<feature type="disulfide bond" evidence="2">
    <location>
        <begin position="298"/>
        <end position="313"/>
    </location>
</feature>
<evidence type="ECO:0000313" key="5">
    <source>
        <dbReference type="WBParaSite" id="MhA1_Contig1243.frz3.gene9"/>
    </source>
</evidence>
<organism evidence="4 5">
    <name type="scientific">Meloidogyne hapla</name>
    <name type="common">Root-knot nematode worm</name>
    <dbReference type="NCBI Taxonomy" id="6305"/>
    <lineage>
        <taxon>Eukaryota</taxon>
        <taxon>Metazoa</taxon>
        <taxon>Ecdysozoa</taxon>
        <taxon>Nematoda</taxon>
        <taxon>Chromadorea</taxon>
        <taxon>Rhabditida</taxon>
        <taxon>Tylenchina</taxon>
        <taxon>Tylenchomorpha</taxon>
        <taxon>Tylenchoidea</taxon>
        <taxon>Meloidogynidae</taxon>
        <taxon>Meloidogyninae</taxon>
        <taxon>Meloidogyne</taxon>
    </lineage>
</organism>
<feature type="disulfide bond" evidence="2">
    <location>
        <begin position="390"/>
        <end position="405"/>
    </location>
</feature>
<dbReference type="Proteomes" id="UP000095281">
    <property type="component" value="Unplaced"/>
</dbReference>
<accession>A0A1I8B1D7</accession>
<reference evidence="5" key="1">
    <citation type="submission" date="2016-11" db="UniProtKB">
        <authorList>
            <consortium name="WormBaseParasite"/>
        </authorList>
    </citation>
    <scope>IDENTIFICATION</scope>
</reference>
<feature type="disulfide bond" evidence="2">
    <location>
        <begin position="175"/>
        <end position="190"/>
    </location>
</feature>
<dbReference type="InterPro" id="IPR036055">
    <property type="entry name" value="LDL_receptor-like_sf"/>
</dbReference>
<feature type="transmembrane region" description="Helical" evidence="3">
    <location>
        <begin position="59"/>
        <end position="91"/>
    </location>
</feature>
<dbReference type="GO" id="GO:0005041">
    <property type="term" value="F:low-density lipoprotein particle receptor activity"/>
    <property type="evidence" value="ECO:0007669"/>
    <property type="project" value="TreeGrafter"/>
</dbReference>
<dbReference type="GO" id="GO:0005886">
    <property type="term" value="C:plasma membrane"/>
    <property type="evidence" value="ECO:0007669"/>
    <property type="project" value="TreeGrafter"/>
</dbReference>
<dbReference type="WBParaSite" id="MhA1_Contig1243.frz3.gene9">
    <property type="protein sequence ID" value="MhA1_Contig1243.frz3.gene9"/>
    <property type="gene ID" value="MhA1_Contig1243.frz3.gene9"/>
</dbReference>
<evidence type="ECO:0000313" key="4">
    <source>
        <dbReference type="Proteomes" id="UP000095281"/>
    </source>
</evidence>
<sequence>MLYSNDSFLLGQTGIPLDFSEPHSGGDGSGDGRGRDGSCFNFGKVDDFRLWLSTRCCTCLSFVPSLALVLIAAVLITLLVATIPLAFALIYSSPQATESAVQTSSIGNGDKFNFFVDRDHSSWPELTEVLKYQDWEDHTSLRTTELLPKNISSCTIYGFACTAQPHIVVSQNRRCDGNPDCEDASDEIDCQGTDCSVGEYRCKDIDMCIPTEAVCDGENHCPFGDDEQNCKECSGGAKICGDEKEGICLAKRFLCDGFVDCHFDGSDEKECDCASCSGQFSALCNGTNKMCISKISVCDGRFDCPDGEDEVGCPGVCPLPKLLSSLKDEEVNNTNHILCSDGHFHDRTQACDGLLEACRFSCEKCNPASAFQCSGVDSMSQECIHRSLVCDGKSDCLDGSDELDCNCKSHGMNECNQHTKTKLPFRRCYSNSNKCDGYSDCMGGEDERKCSSCASGAFLCRSEGRCVPPMARCNGETDCLDESDEMNCTCKECSRHSKQMYMCEAAQRCYPLNKVCTPYSVCTNATRMDKMFCAIRGHEYF</sequence>
<dbReference type="PANTHER" id="PTHR22722">
    <property type="entry name" value="LOW-DENSITY LIPOPROTEIN RECEPTOR-RELATED PROTEIN 2-RELATED"/>
    <property type="match status" value="1"/>
</dbReference>
<proteinExistence type="predicted"/>
<dbReference type="CDD" id="cd00112">
    <property type="entry name" value="LDLa"/>
    <property type="match status" value="4"/>
</dbReference>
<dbReference type="InterPro" id="IPR051221">
    <property type="entry name" value="LDLR-related"/>
</dbReference>
<keyword evidence="3" id="KW-1133">Transmembrane helix</keyword>
<dbReference type="AlphaFoldDB" id="A0A1I8B1D7"/>
<dbReference type="Pfam" id="PF00057">
    <property type="entry name" value="Ldl_recept_a"/>
    <property type="match status" value="5"/>
</dbReference>
<keyword evidence="4" id="KW-1185">Reference proteome</keyword>
<dbReference type="OMA" id="NDGWCIP"/>
<protein>
    <submittedName>
        <fullName evidence="5">Atrial natriuretic peptide-converting enzyme</fullName>
    </submittedName>
</protein>
<dbReference type="Gene3D" id="4.10.400.10">
    <property type="entry name" value="Low-density Lipoprotein Receptor"/>
    <property type="match status" value="5"/>
</dbReference>
<feature type="disulfide bond" evidence="2">
    <location>
        <begin position="473"/>
        <end position="488"/>
    </location>
</feature>
<dbReference type="PANTHER" id="PTHR22722:SF5">
    <property type="entry name" value="LOW-DENSITY LIPOPROTEIN RECEPTOR-RELATED PROTEIN 1B"/>
    <property type="match status" value="1"/>
</dbReference>
<keyword evidence="1 2" id="KW-1015">Disulfide bond</keyword>
<dbReference type="InterPro" id="IPR002172">
    <property type="entry name" value="LDrepeatLR_classA_rpt"/>
</dbReference>
<feature type="disulfide bond" evidence="2">
    <location>
        <begin position="215"/>
        <end position="230"/>
    </location>
</feature>
<dbReference type="PROSITE" id="PS50068">
    <property type="entry name" value="LDLRA_2"/>
    <property type="match status" value="7"/>
</dbReference>
<feature type="disulfide bond" evidence="2">
    <location>
        <begin position="435"/>
        <end position="450"/>
    </location>
</feature>
<evidence type="ECO:0000256" key="3">
    <source>
        <dbReference type="SAM" id="Phobius"/>
    </source>
</evidence>
<comment type="caution">
    <text evidence="2">Lacks conserved residue(s) required for the propagation of feature annotation.</text>
</comment>
<dbReference type="Gene3D" id="4.10.1220.10">
    <property type="entry name" value="EGF-type module"/>
    <property type="match status" value="1"/>
</dbReference>
<name>A0A1I8B1D7_MELHA</name>
<dbReference type="GO" id="GO:0043235">
    <property type="term" value="C:receptor complex"/>
    <property type="evidence" value="ECO:0007669"/>
    <property type="project" value="TreeGrafter"/>
</dbReference>
<dbReference type="SUPFAM" id="SSF57424">
    <property type="entry name" value="LDL receptor-like module"/>
    <property type="match status" value="5"/>
</dbReference>